<dbReference type="InterPro" id="IPR008979">
    <property type="entry name" value="Galactose-bd-like_sf"/>
</dbReference>
<dbReference type="KEGG" id="ehx:EMIHUDRAFT_454612"/>
<dbReference type="HOGENOM" id="CLU_006501_6_3_1"/>
<reference evidence="3" key="2">
    <citation type="submission" date="2024-10" db="UniProtKB">
        <authorList>
            <consortium name="EnsemblProtists"/>
        </authorList>
    </citation>
    <scope>IDENTIFICATION</scope>
</reference>
<dbReference type="GO" id="GO:0004553">
    <property type="term" value="F:hydrolase activity, hydrolyzing O-glycosyl compounds"/>
    <property type="evidence" value="ECO:0007669"/>
    <property type="project" value="InterPro"/>
</dbReference>
<dbReference type="Pfam" id="PF02836">
    <property type="entry name" value="Glyco_hydro_2_C"/>
    <property type="match status" value="1"/>
</dbReference>
<dbReference type="Proteomes" id="UP000013827">
    <property type="component" value="Unassembled WGS sequence"/>
</dbReference>
<evidence type="ECO:0000313" key="3">
    <source>
        <dbReference type="EnsemblProtists" id="EOD38574"/>
    </source>
</evidence>
<protein>
    <recommendedName>
        <fullName evidence="2">Glycoside hydrolase family 2 catalytic domain-containing protein</fullName>
    </recommendedName>
</protein>
<proteinExistence type="predicted"/>
<evidence type="ECO:0000313" key="4">
    <source>
        <dbReference type="Proteomes" id="UP000013827"/>
    </source>
</evidence>
<name>A0A0D3KS39_EMIH1</name>
<dbReference type="SUPFAM" id="SSF51445">
    <property type="entry name" value="(Trans)glycosidases"/>
    <property type="match status" value="1"/>
</dbReference>
<dbReference type="Gene3D" id="3.20.20.80">
    <property type="entry name" value="Glycosidases"/>
    <property type="match status" value="2"/>
</dbReference>
<feature type="chain" id="PRO_5044277889" description="Glycoside hydrolase family 2 catalytic domain-containing protein" evidence="1">
    <location>
        <begin position="17"/>
        <end position="652"/>
    </location>
</feature>
<dbReference type="PANTHER" id="PTHR42732">
    <property type="entry name" value="BETA-GALACTOSIDASE"/>
    <property type="match status" value="1"/>
</dbReference>
<dbReference type="GeneID" id="17283844"/>
<dbReference type="PaxDb" id="2903-EOD38574"/>
<dbReference type="OMA" id="YPAWYPT"/>
<dbReference type="InterPro" id="IPR051913">
    <property type="entry name" value="GH2_Domain-Containing"/>
</dbReference>
<feature type="signal peptide" evidence="1">
    <location>
        <begin position="1"/>
        <end position="16"/>
    </location>
</feature>
<evidence type="ECO:0000256" key="1">
    <source>
        <dbReference type="SAM" id="SignalP"/>
    </source>
</evidence>
<reference evidence="4" key="1">
    <citation type="journal article" date="2013" name="Nature">
        <title>Pan genome of the phytoplankton Emiliania underpins its global distribution.</title>
        <authorList>
            <person name="Read B.A."/>
            <person name="Kegel J."/>
            <person name="Klute M.J."/>
            <person name="Kuo A."/>
            <person name="Lefebvre S.C."/>
            <person name="Maumus F."/>
            <person name="Mayer C."/>
            <person name="Miller J."/>
            <person name="Monier A."/>
            <person name="Salamov A."/>
            <person name="Young J."/>
            <person name="Aguilar M."/>
            <person name="Claverie J.M."/>
            <person name="Frickenhaus S."/>
            <person name="Gonzalez K."/>
            <person name="Herman E.K."/>
            <person name="Lin Y.C."/>
            <person name="Napier J."/>
            <person name="Ogata H."/>
            <person name="Sarno A.F."/>
            <person name="Shmutz J."/>
            <person name="Schroeder D."/>
            <person name="de Vargas C."/>
            <person name="Verret F."/>
            <person name="von Dassow P."/>
            <person name="Valentin K."/>
            <person name="Van de Peer Y."/>
            <person name="Wheeler G."/>
            <person name="Dacks J.B."/>
            <person name="Delwiche C.F."/>
            <person name="Dyhrman S.T."/>
            <person name="Glockner G."/>
            <person name="John U."/>
            <person name="Richards T."/>
            <person name="Worden A.Z."/>
            <person name="Zhang X."/>
            <person name="Grigoriev I.V."/>
            <person name="Allen A.E."/>
            <person name="Bidle K."/>
            <person name="Borodovsky M."/>
            <person name="Bowler C."/>
            <person name="Brownlee C."/>
            <person name="Cock J.M."/>
            <person name="Elias M."/>
            <person name="Gladyshev V.N."/>
            <person name="Groth M."/>
            <person name="Guda C."/>
            <person name="Hadaegh A."/>
            <person name="Iglesias-Rodriguez M.D."/>
            <person name="Jenkins J."/>
            <person name="Jones B.M."/>
            <person name="Lawson T."/>
            <person name="Leese F."/>
            <person name="Lindquist E."/>
            <person name="Lobanov A."/>
            <person name="Lomsadze A."/>
            <person name="Malik S.B."/>
            <person name="Marsh M.E."/>
            <person name="Mackinder L."/>
            <person name="Mock T."/>
            <person name="Mueller-Roeber B."/>
            <person name="Pagarete A."/>
            <person name="Parker M."/>
            <person name="Probert I."/>
            <person name="Quesneville H."/>
            <person name="Raines C."/>
            <person name="Rensing S.A."/>
            <person name="Riano-Pachon D.M."/>
            <person name="Richier S."/>
            <person name="Rokitta S."/>
            <person name="Shiraiwa Y."/>
            <person name="Soanes D.M."/>
            <person name="van der Giezen M."/>
            <person name="Wahlund T.M."/>
            <person name="Williams B."/>
            <person name="Wilson W."/>
            <person name="Wolfe G."/>
            <person name="Wurch L.L."/>
        </authorList>
    </citation>
    <scope>NUCLEOTIDE SEQUENCE</scope>
</reference>
<evidence type="ECO:0000259" key="2">
    <source>
        <dbReference type="Pfam" id="PF02836"/>
    </source>
</evidence>
<dbReference type="InterPro" id="IPR017853">
    <property type="entry name" value="GH"/>
</dbReference>
<dbReference type="PANTHER" id="PTHR42732:SF1">
    <property type="entry name" value="BETA-MANNOSIDASE"/>
    <property type="match status" value="1"/>
</dbReference>
<accession>A0A0D3KS39</accession>
<keyword evidence="4" id="KW-1185">Reference proteome</keyword>
<feature type="domain" description="Glycoside hydrolase family 2 catalytic" evidence="2">
    <location>
        <begin position="351"/>
        <end position="461"/>
    </location>
</feature>
<keyword evidence="1" id="KW-0732">Signal</keyword>
<dbReference type="AlphaFoldDB" id="A0A0D3KS39"/>
<dbReference type="GO" id="GO:0005975">
    <property type="term" value="P:carbohydrate metabolic process"/>
    <property type="evidence" value="ECO:0007669"/>
    <property type="project" value="InterPro"/>
</dbReference>
<sequence>MMTPTLPILLIHSAAAWAPDAPRYWPKYGGSRQVRLLDGAWRYGFIDGWDSGFDSMNASFRPSDGATPNMTSVPSCMDVVAGGAGGYLGPRGVGLFRTSFRSPAAGSAVRLQFQSCSFYCRVWVNGREVGDHLAGGYVAFALDVPADALSPDGGGENELFLPEAPHKSRSLADNRFNATTAPMHTGGDFWHYGGITRSVELHAVPEAGPLLWRAHVVPSSSAVEAEQPDGAPAAVDISLVLSGVEGGREELKGQGELGGKAESGGAVGAACPAPVYYFSLAFDGGEAVARNGTASGGTVRLEGVPVPDAKPWSPDAPHLHTLTATPRRAAAWLFRGRCGTFPGGLPATARLTLNGEVAKLVGWNHHTQWPASPTDEQLDADIALLRKGGANLVRGAHYPHDPRWLDRLDEAGILFWSETLGPAVSVANTKDWAFFMVHQKRQLSEMIDNAINHAAVFAWGWSGACYEHASLVAFNDYPGWYSSKSPRVWDGFAAAVAEGTTASGRHTVGKPMMISETGAALPRAGGVYEWGDNATASKWTLQYQSAVIGEDVDVALANDRISGISLWHFYDFKENGTHCTYDHPPPTTFEELRRLGPPNCTAIAPTFRPGGTNHKGVLDFWRRPKPAFAMVAAKYRAATGRPTASESAIIVQ</sequence>
<organism evidence="3 4">
    <name type="scientific">Emiliania huxleyi (strain CCMP1516)</name>
    <dbReference type="NCBI Taxonomy" id="280463"/>
    <lineage>
        <taxon>Eukaryota</taxon>
        <taxon>Haptista</taxon>
        <taxon>Haptophyta</taxon>
        <taxon>Prymnesiophyceae</taxon>
        <taxon>Isochrysidales</taxon>
        <taxon>Noelaerhabdaceae</taxon>
        <taxon>Emiliania</taxon>
    </lineage>
</organism>
<dbReference type="SUPFAM" id="SSF49785">
    <property type="entry name" value="Galactose-binding domain-like"/>
    <property type="match status" value="1"/>
</dbReference>
<dbReference type="EnsemblProtists" id="EOD38574">
    <property type="protein sequence ID" value="EOD38574"/>
    <property type="gene ID" value="EMIHUDRAFT_454612"/>
</dbReference>
<dbReference type="Gene3D" id="2.60.120.260">
    <property type="entry name" value="Galactose-binding domain-like"/>
    <property type="match status" value="1"/>
</dbReference>
<dbReference type="InterPro" id="IPR006103">
    <property type="entry name" value="Glyco_hydro_2_cat"/>
</dbReference>
<dbReference type="eggNOG" id="KOG2024">
    <property type="taxonomic scope" value="Eukaryota"/>
</dbReference>
<dbReference type="RefSeq" id="XP_005791003.1">
    <property type="nucleotide sequence ID" value="XM_005790946.1"/>
</dbReference>